<comment type="similarity">
    <text evidence="2">Belongs to the oligopeptide OPT transporter family.</text>
</comment>
<dbReference type="STRING" id="109895.A0A507EFV9"/>
<feature type="transmembrane region" description="Helical" evidence="7">
    <location>
        <begin position="369"/>
        <end position="390"/>
    </location>
</feature>
<protein>
    <recommendedName>
        <fullName evidence="10">Oligopeptide transporter</fullName>
    </recommendedName>
</protein>
<evidence type="ECO:0000256" key="5">
    <source>
        <dbReference type="ARBA" id="ARBA00022989"/>
    </source>
</evidence>
<sequence>MLTGLHSATSFWGGQVLAWAIIVPLLVKNAMVNTANATYLGMPARKAIASSAIGATARYWLLRPGIMIMTNLDTFHAYSLWNWRSIYEGVRGMIVQLTRRGSYKSDFGDPDAEVDPAGPSEQIPAWMWLGGLVASIIMTVLVGLMFDIGVGEGIPSIILAFIFAFIGIQASGTTDLNPTGAIAKTAQFVYGGVTRAKGWTETPLLEKAQLQNLMSGAIASAVASQSVEMVGDLKTGHLLRASPRTQFIAQAIGTFFACFISLGLYIVYVDAYPCVNTVYVNKPDECKFENPGIPHSAGIAALVCGAITVLLIAARKTLPQKFGRWIPNMSAVGVAWVVQDTKYGNAMLIGALIAFFWHKKNPASWEVWGFALASGFLAGDGLGGLLRAILQILNFKPESIGSSVACGPKTFGSATVYCG</sequence>
<dbReference type="PANTHER" id="PTHR31645:SF3">
    <property type="entry name" value="OLIGOPEPTIDE TRANSPORTER"/>
    <property type="match status" value="1"/>
</dbReference>
<comment type="subcellular location">
    <subcellularLocation>
        <location evidence="1">Membrane</location>
        <topology evidence="1">Multi-pass membrane protein</topology>
    </subcellularLocation>
</comment>
<proteinExistence type="inferred from homology"/>
<keyword evidence="9" id="KW-1185">Reference proteome</keyword>
<feature type="transmembrane region" description="Helical" evidence="7">
    <location>
        <begin position="334"/>
        <end position="357"/>
    </location>
</feature>
<dbReference type="InterPro" id="IPR004813">
    <property type="entry name" value="OPT"/>
</dbReference>
<keyword evidence="4 7" id="KW-0812">Transmembrane</keyword>
<evidence type="ECO:0000256" key="1">
    <source>
        <dbReference type="ARBA" id="ARBA00004141"/>
    </source>
</evidence>
<dbReference type="Pfam" id="PF03169">
    <property type="entry name" value="OPT"/>
    <property type="match status" value="1"/>
</dbReference>
<dbReference type="EMBL" id="QEAQ01000003">
    <property type="protein sequence ID" value="TPX62317.1"/>
    <property type="molecule type" value="Genomic_DNA"/>
</dbReference>
<dbReference type="InterPro" id="IPR045035">
    <property type="entry name" value="YSL-like"/>
</dbReference>
<feature type="transmembrane region" description="Helical" evidence="7">
    <location>
        <begin position="247"/>
        <end position="268"/>
    </location>
</feature>
<comment type="caution">
    <text evidence="8">The sequence shown here is derived from an EMBL/GenBank/DDBJ whole genome shotgun (WGS) entry which is preliminary data.</text>
</comment>
<keyword evidence="6 7" id="KW-0472">Membrane</keyword>
<dbReference type="GO" id="GO:0000329">
    <property type="term" value="C:fungal-type vacuole membrane"/>
    <property type="evidence" value="ECO:0007669"/>
    <property type="project" value="TreeGrafter"/>
</dbReference>
<keyword evidence="5 7" id="KW-1133">Transmembrane helix</keyword>
<dbReference type="PANTHER" id="PTHR31645">
    <property type="entry name" value="OLIGOPEPTIDE TRANSPORTER YGL114W-RELATED"/>
    <property type="match status" value="1"/>
</dbReference>
<evidence type="ECO:0000313" key="8">
    <source>
        <dbReference type="EMBL" id="TPX62317.1"/>
    </source>
</evidence>
<name>A0A507EFV9_9FUNG</name>
<dbReference type="AlphaFoldDB" id="A0A507EFV9"/>
<feature type="transmembrane region" description="Helical" evidence="7">
    <location>
        <begin position="126"/>
        <end position="148"/>
    </location>
</feature>
<evidence type="ECO:0000256" key="4">
    <source>
        <dbReference type="ARBA" id="ARBA00022692"/>
    </source>
</evidence>
<evidence type="ECO:0008006" key="10">
    <source>
        <dbReference type="Google" id="ProtNLM"/>
    </source>
</evidence>
<evidence type="ECO:0000256" key="7">
    <source>
        <dbReference type="SAM" id="Phobius"/>
    </source>
</evidence>
<dbReference type="Proteomes" id="UP000318582">
    <property type="component" value="Unassembled WGS sequence"/>
</dbReference>
<gene>
    <name evidence="8" type="ORF">PhCBS80983_g00550</name>
</gene>
<evidence type="ECO:0000313" key="9">
    <source>
        <dbReference type="Proteomes" id="UP000318582"/>
    </source>
</evidence>
<evidence type="ECO:0000256" key="6">
    <source>
        <dbReference type="ARBA" id="ARBA00023136"/>
    </source>
</evidence>
<feature type="transmembrane region" description="Helical" evidence="7">
    <location>
        <begin position="154"/>
        <end position="172"/>
    </location>
</feature>
<accession>A0A507EFV9</accession>
<keyword evidence="3" id="KW-0813">Transport</keyword>
<dbReference type="GO" id="GO:0035673">
    <property type="term" value="F:oligopeptide transmembrane transporter activity"/>
    <property type="evidence" value="ECO:0007669"/>
    <property type="project" value="InterPro"/>
</dbReference>
<evidence type="ECO:0000256" key="2">
    <source>
        <dbReference type="ARBA" id="ARBA00008807"/>
    </source>
</evidence>
<evidence type="ECO:0000256" key="3">
    <source>
        <dbReference type="ARBA" id="ARBA00022448"/>
    </source>
</evidence>
<reference evidence="8 9" key="1">
    <citation type="journal article" date="2019" name="Sci. Rep.">
        <title>Comparative genomics of chytrid fungi reveal insights into the obligate biotrophic and pathogenic lifestyle of Synchytrium endobioticum.</title>
        <authorList>
            <person name="van de Vossenberg B.T.L.H."/>
            <person name="Warris S."/>
            <person name="Nguyen H.D.T."/>
            <person name="van Gent-Pelzer M.P.E."/>
            <person name="Joly D.L."/>
            <person name="van de Geest H.C."/>
            <person name="Bonants P.J.M."/>
            <person name="Smith D.S."/>
            <person name="Levesque C.A."/>
            <person name="van der Lee T.A.J."/>
        </authorList>
    </citation>
    <scope>NUCLEOTIDE SEQUENCE [LARGE SCALE GENOMIC DNA]</scope>
    <source>
        <strain evidence="8 9">CBS 809.83</strain>
    </source>
</reference>
<feature type="transmembrane region" description="Helical" evidence="7">
    <location>
        <begin position="293"/>
        <end position="313"/>
    </location>
</feature>
<organism evidence="8 9">
    <name type="scientific">Powellomyces hirtus</name>
    <dbReference type="NCBI Taxonomy" id="109895"/>
    <lineage>
        <taxon>Eukaryota</taxon>
        <taxon>Fungi</taxon>
        <taxon>Fungi incertae sedis</taxon>
        <taxon>Chytridiomycota</taxon>
        <taxon>Chytridiomycota incertae sedis</taxon>
        <taxon>Chytridiomycetes</taxon>
        <taxon>Spizellomycetales</taxon>
        <taxon>Powellomycetaceae</taxon>
        <taxon>Powellomyces</taxon>
    </lineage>
</organism>